<comment type="caution">
    <text evidence="4">The sequence shown here is derived from an EMBL/GenBank/DDBJ whole genome shotgun (WGS) entry which is preliminary data.</text>
</comment>
<dbReference type="EMBL" id="RJVG01000003">
    <property type="protein sequence ID" value="ROR29163.1"/>
    <property type="molecule type" value="Genomic_DNA"/>
</dbReference>
<evidence type="ECO:0000256" key="2">
    <source>
        <dbReference type="ARBA" id="ARBA00022801"/>
    </source>
</evidence>
<evidence type="ECO:0000313" key="5">
    <source>
        <dbReference type="Proteomes" id="UP000273083"/>
    </source>
</evidence>
<dbReference type="InterPro" id="IPR004843">
    <property type="entry name" value="Calcineurin-like_PHP"/>
</dbReference>
<proteinExistence type="predicted"/>
<dbReference type="InterPro" id="IPR029052">
    <property type="entry name" value="Metallo-depent_PP-like"/>
</dbReference>
<organism evidence="4 5">
    <name type="scientific">Mobilisporobacter senegalensis</name>
    <dbReference type="NCBI Taxonomy" id="1329262"/>
    <lineage>
        <taxon>Bacteria</taxon>
        <taxon>Bacillati</taxon>
        <taxon>Bacillota</taxon>
        <taxon>Clostridia</taxon>
        <taxon>Lachnospirales</taxon>
        <taxon>Lachnospiraceae</taxon>
        <taxon>Mobilisporobacter</taxon>
    </lineage>
</organism>
<evidence type="ECO:0000259" key="3">
    <source>
        <dbReference type="Pfam" id="PF00149"/>
    </source>
</evidence>
<dbReference type="CDD" id="cd07385">
    <property type="entry name" value="MPP_YkuE_C"/>
    <property type="match status" value="1"/>
</dbReference>
<dbReference type="GO" id="GO:0046872">
    <property type="term" value="F:metal ion binding"/>
    <property type="evidence" value="ECO:0007669"/>
    <property type="project" value="UniProtKB-KW"/>
</dbReference>
<keyword evidence="5" id="KW-1185">Reference proteome</keyword>
<evidence type="ECO:0000256" key="1">
    <source>
        <dbReference type="ARBA" id="ARBA00022723"/>
    </source>
</evidence>
<dbReference type="RefSeq" id="WP_243115311.1">
    <property type="nucleotide sequence ID" value="NZ_RJVG01000003.1"/>
</dbReference>
<sequence length="273" mass="30772">MSKMKRRLTILIIIVVLLIIFCFWQNNDIVVSKYQFNNTKIAKSYNGFVIVQISDLHNKEFGAGQRRLLKCVKEQSPDIIVITGDLIDSKRTNVEKAMNFIKGAVDIAPVYFVTGNHELWTNEYLVLKEQMKRAGVIILNNQVQEIQNMNGDTIHIIGLDDNSLYDDTLKNLMDSLNGDSLNILLAHQPEYLSNYSMNNVDLVFSGHAHGGQIRLPFIGGLVAPNQGLLPKYTSGVYVMNDTSMIVSRGLGNSIIPVRVFNRPEIVTVKLNYK</sequence>
<dbReference type="GO" id="GO:0016020">
    <property type="term" value="C:membrane"/>
    <property type="evidence" value="ECO:0007669"/>
    <property type="project" value="GOC"/>
</dbReference>
<dbReference type="PANTHER" id="PTHR31302">
    <property type="entry name" value="TRANSMEMBRANE PROTEIN WITH METALLOPHOSPHOESTERASE DOMAIN-RELATED"/>
    <property type="match status" value="1"/>
</dbReference>
<dbReference type="InterPro" id="IPR051158">
    <property type="entry name" value="Metallophosphoesterase_sf"/>
</dbReference>
<name>A0A3N1XR66_9FIRM</name>
<dbReference type="Gene3D" id="3.60.21.10">
    <property type="match status" value="1"/>
</dbReference>
<dbReference type="Proteomes" id="UP000273083">
    <property type="component" value="Unassembled WGS sequence"/>
</dbReference>
<accession>A0A3N1XR66</accession>
<evidence type="ECO:0000313" key="4">
    <source>
        <dbReference type="EMBL" id="ROR29163.1"/>
    </source>
</evidence>
<dbReference type="AlphaFoldDB" id="A0A3N1XR66"/>
<keyword evidence="1" id="KW-0479">Metal-binding</keyword>
<dbReference type="GO" id="GO:0009245">
    <property type="term" value="P:lipid A biosynthetic process"/>
    <property type="evidence" value="ECO:0007669"/>
    <property type="project" value="TreeGrafter"/>
</dbReference>
<dbReference type="PANTHER" id="PTHR31302:SF31">
    <property type="entry name" value="PHOSPHODIESTERASE YAEI"/>
    <property type="match status" value="1"/>
</dbReference>
<feature type="domain" description="Calcineurin-like phosphoesterase" evidence="3">
    <location>
        <begin position="49"/>
        <end position="210"/>
    </location>
</feature>
<keyword evidence="2" id="KW-0378">Hydrolase</keyword>
<dbReference type="GO" id="GO:0008758">
    <property type="term" value="F:UDP-2,3-diacylglucosamine hydrolase activity"/>
    <property type="evidence" value="ECO:0007669"/>
    <property type="project" value="TreeGrafter"/>
</dbReference>
<reference evidence="4 5" key="1">
    <citation type="submission" date="2018-11" db="EMBL/GenBank/DDBJ databases">
        <title>Genomic Encyclopedia of Type Strains, Phase IV (KMG-IV): sequencing the most valuable type-strain genomes for metagenomic binning, comparative biology and taxonomic classification.</title>
        <authorList>
            <person name="Goeker M."/>
        </authorList>
    </citation>
    <scope>NUCLEOTIDE SEQUENCE [LARGE SCALE GENOMIC DNA]</scope>
    <source>
        <strain evidence="4 5">DSM 26537</strain>
    </source>
</reference>
<dbReference type="SUPFAM" id="SSF56300">
    <property type="entry name" value="Metallo-dependent phosphatases"/>
    <property type="match status" value="1"/>
</dbReference>
<gene>
    <name evidence="4" type="ORF">EDD66_10398</name>
</gene>
<protein>
    <recommendedName>
        <fullName evidence="3">Calcineurin-like phosphoesterase domain-containing protein</fullName>
    </recommendedName>
</protein>
<dbReference type="Pfam" id="PF00149">
    <property type="entry name" value="Metallophos"/>
    <property type="match status" value="1"/>
</dbReference>